<comment type="caution">
    <text evidence="2">The sequence shown here is derived from an EMBL/GenBank/DDBJ whole genome shotgun (WGS) entry which is preliminary data.</text>
</comment>
<evidence type="ECO:0000313" key="2">
    <source>
        <dbReference type="EMBL" id="KAG6402516.1"/>
    </source>
</evidence>
<proteinExistence type="predicted"/>
<evidence type="ECO:0000313" key="3">
    <source>
        <dbReference type="Proteomes" id="UP000298416"/>
    </source>
</evidence>
<reference evidence="2" key="2">
    <citation type="submission" date="2020-08" db="EMBL/GenBank/DDBJ databases">
        <title>Plant Genome Project.</title>
        <authorList>
            <person name="Zhang R.-G."/>
        </authorList>
    </citation>
    <scope>NUCLEOTIDE SEQUENCE</scope>
    <source>
        <strain evidence="2">Huo1</strain>
        <tissue evidence="2">Leaf</tissue>
    </source>
</reference>
<name>A0A8X8WWU9_SALSN</name>
<accession>A0A8X8WWU9</accession>
<evidence type="ECO:0000256" key="1">
    <source>
        <dbReference type="SAM" id="MobiDB-lite"/>
    </source>
</evidence>
<reference evidence="2" key="1">
    <citation type="submission" date="2018-01" db="EMBL/GenBank/DDBJ databases">
        <authorList>
            <person name="Mao J.F."/>
        </authorList>
    </citation>
    <scope>NUCLEOTIDE SEQUENCE</scope>
    <source>
        <strain evidence="2">Huo1</strain>
        <tissue evidence="2">Leaf</tissue>
    </source>
</reference>
<dbReference type="EMBL" id="PNBA02000013">
    <property type="protein sequence ID" value="KAG6402516.1"/>
    <property type="molecule type" value="Genomic_DNA"/>
</dbReference>
<dbReference type="Proteomes" id="UP000298416">
    <property type="component" value="Unassembled WGS sequence"/>
</dbReference>
<sequence length="187" mass="20411">MRAGILSEPETDQGTNTGGDNEPMILINPFNQTIIVQGSGNESISRAPVDSLGDYFIGPGLDLLLQHLSENDPNRYGSPPARKEAVEALRTVKIEDTLQCSVCINFLVKTLRGQETTAAMDRQTMVIGTKEGDSSRFLFCGPSAACFHPPILQMPTQALHTTGMRIDLISAVPCRRLWLLLELALET</sequence>
<keyword evidence="3" id="KW-1185">Reference proteome</keyword>
<protein>
    <submittedName>
        <fullName evidence="2">Uncharacterized protein</fullName>
    </submittedName>
</protein>
<feature type="region of interest" description="Disordered" evidence="1">
    <location>
        <begin position="1"/>
        <end position="21"/>
    </location>
</feature>
<dbReference type="AlphaFoldDB" id="A0A8X8WWU9"/>
<gene>
    <name evidence="2" type="ORF">SASPL_134712</name>
</gene>
<organism evidence="2">
    <name type="scientific">Salvia splendens</name>
    <name type="common">Scarlet sage</name>
    <dbReference type="NCBI Taxonomy" id="180675"/>
    <lineage>
        <taxon>Eukaryota</taxon>
        <taxon>Viridiplantae</taxon>
        <taxon>Streptophyta</taxon>
        <taxon>Embryophyta</taxon>
        <taxon>Tracheophyta</taxon>
        <taxon>Spermatophyta</taxon>
        <taxon>Magnoliopsida</taxon>
        <taxon>eudicotyledons</taxon>
        <taxon>Gunneridae</taxon>
        <taxon>Pentapetalae</taxon>
        <taxon>asterids</taxon>
        <taxon>lamiids</taxon>
        <taxon>Lamiales</taxon>
        <taxon>Lamiaceae</taxon>
        <taxon>Nepetoideae</taxon>
        <taxon>Mentheae</taxon>
        <taxon>Salviinae</taxon>
        <taxon>Salvia</taxon>
        <taxon>Salvia subgen. Calosphace</taxon>
        <taxon>core Calosphace</taxon>
    </lineage>
</organism>